<protein>
    <recommendedName>
        <fullName evidence="2">Integrase catalytic domain-containing protein</fullName>
    </recommendedName>
</protein>
<dbReference type="PANTHER" id="PTHR37984">
    <property type="entry name" value="PROTEIN CBG26694"/>
    <property type="match status" value="1"/>
</dbReference>
<feature type="compositionally biased region" description="Polar residues" evidence="1">
    <location>
        <begin position="323"/>
        <end position="335"/>
    </location>
</feature>
<feature type="domain" description="Integrase catalytic" evidence="2">
    <location>
        <begin position="51"/>
        <end position="223"/>
    </location>
</feature>
<dbReference type="PROSITE" id="PS50994">
    <property type="entry name" value="INTEGRASE"/>
    <property type="match status" value="1"/>
</dbReference>
<dbReference type="EMBL" id="JASPKY010000108">
    <property type="protein sequence ID" value="KAK9736839.1"/>
    <property type="molecule type" value="Genomic_DNA"/>
</dbReference>
<name>A0AAW1LQS5_POPJA</name>
<organism evidence="3 4">
    <name type="scientific">Popillia japonica</name>
    <name type="common">Japanese beetle</name>
    <dbReference type="NCBI Taxonomy" id="7064"/>
    <lineage>
        <taxon>Eukaryota</taxon>
        <taxon>Metazoa</taxon>
        <taxon>Ecdysozoa</taxon>
        <taxon>Arthropoda</taxon>
        <taxon>Hexapoda</taxon>
        <taxon>Insecta</taxon>
        <taxon>Pterygota</taxon>
        <taxon>Neoptera</taxon>
        <taxon>Endopterygota</taxon>
        <taxon>Coleoptera</taxon>
        <taxon>Polyphaga</taxon>
        <taxon>Scarabaeiformia</taxon>
        <taxon>Scarabaeidae</taxon>
        <taxon>Rutelinae</taxon>
        <taxon>Popillia</taxon>
    </lineage>
</organism>
<evidence type="ECO:0000313" key="4">
    <source>
        <dbReference type="Proteomes" id="UP001458880"/>
    </source>
</evidence>
<dbReference type="GO" id="GO:0071897">
    <property type="term" value="P:DNA biosynthetic process"/>
    <property type="evidence" value="ECO:0007669"/>
    <property type="project" value="UniProtKB-ARBA"/>
</dbReference>
<dbReference type="GO" id="GO:0015074">
    <property type="term" value="P:DNA integration"/>
    <property type="evidence" value="ECO:0007669"/>
    <property type="project" value="InterPro"/>
</dbReference>
<feature type="region of interest" description="Disordered" evidence="1">
    <location>
        <begin position="319"/>
        <end position="339"/>
    </location>
</feature>
<comment type="caution">
    <text evidence="3">The sequence shown here is derived from an EMBL/GenBank/DDBJ whole genome shotgun (WGS) entry which is preliminary data.</text>
</comment>
<dbReference type="InterPro" id="IPR012337">
    <property type="entry name" value="RNaseH-like_sf"/>
</dbReference>
<dbReference type="AlphaFoldDB" id="A0AAW1LQS5"/>
<proteinExistence type="predicted"/>
<evidence type="ECO:0000256" key="1">
    <source>
        <dbReference type="SAM" id="MobiDB-lite"/>
    </source>
</evidence>
<dbReference type="SUPFAM" id="SSF56672">
    <property type="entry name" value="DNA/RNA polymerases"/>
    <property type="match status" value="1"/>
</dbReference>
<keyword evidence="4" id="KW-1185">Reference proteome</keyword>
<dbReference type="Gene3D" id="3.30.420.10">
    <property type="entry name" value="Ribonuclease H-like superfamily/Ribonuclease H"/>
    <property type="match status" value="1"/>
</dbReference>
<dbReference type="InterPro" id="IPR043502">
    <property type="entry name" value="DNA/RNA_pol_sf"/>
</dbReference>
<dbReference type="InterPro" id="IPR036397">
    <property type="entry name" value="RNaseH_sf"/>
</dbReference>
<dbReference type="GO" id="GO:0042575">
    <property type="term" value="C:DNA polymerase complex"/>
    <property type="evidence" value="ECO:0007669"/>
    <property type="project" value="UniProtKB-ARBA"/>
</dbReference>
<accession>A0AAW1LQS5</accession>
<sequence length="355" mass="40478">MTQRSFIEDPEVAYIGKGGCLSIFHEVRGQIIKDSVSEWKRVGNVSETTSPYTSPLLNSQTMRLHYPTPSMNQKFERLAGNKMFTTVDLSSGYLQIPLNLAARKKTASITENKTELFSRLGIPETVRSDNGPQFQSNFKKFSSEYNFFHITSSPYFPQSNGSVERAVKTAKDLLKKNVDINLALMAYRSTPLESGFSPIELLMNRKMRTLLPVIPFKLNEIVDTSTFSEREEERKIGMKEIIIRVIELKVYVTLKSCQIQTDYGIFRRNRWHLVISTDDFNTHKNIQTEPPVSSNDRISSNDSNVCENNVESEFNASIKCADSTEQSEPDSSGRPTRNRSKPVYLKDYILTYVCN</sequence>
<gene>
    <name evidence="3" type="ORF">QE152_g11272</name>
</gene>
<dbReference type="InterPro" id="IPR001584">
    <property type="entry name" value="Integrase_cat-core"/>
</dbReference>
<dbReference type="Proteomes" id="UP001458880">
    <property type="component" value="Unassembled WGS sequence"/>
</dbReference>
<dbReference type="GO" id="GO:0003676">
    <property type="term" value="F:nucleic acid binding"/>
    <property type="evidence" value="ECO:0007669"/>
    <property type="project" value="InterPro"/>
</dbReference>
<dbReference type="InterPro" id="IPR050951">
    <property type="entry name" value="Retrovirus_Pol_polyprotein"/>
</dbReference>
<dbReference type="PANTHER" id="PTHR37984:SF9">
    <property type="entry name" value="INTEGRASE CATALYTIC DOMAIN-CONTAINING PROTEIN"/>
    <property type="match status" value="1"/>
</dbReference>
<evidence type="ECO:0000259" key="2">
    <source>
        <dbReference type="PROSITE" id="PS50994"/>
    </source>
</evidence>
<reference evidence="3 4" key="1">
    <citation type="journal article" date="2024" name="BMC Genomics">
        <title>De novo assembly and annotation of Popillia japonica's genome with initial clues to its potential as an invasive pest.</title>
        <authorList>
            <person name="Cucini C."/>
            <person name="Boschi S."/>
            <person name="Funari R."/>
            <person name="Cardaioli E."/>
            <person name="Iannotti N."/>
            <person name="Marturano G."/>
            <person name="Paoli F."/>
            <person name="Bruttini M."/>
            <person name="Carapelli A."/>
            <person name="Frati F."/>
            <person name="Nardi F."/>
        </authorList>
    </citation>
    <scope>NUCLEOTIDE SEQUENCE [LARGE SCALE GENOMIC DNA]</scope>
    <source>
        <strain evidence="3">DMR45628</strain>
    </source>
</reference>
<dbReference type="SUPFAM" id="SSF53098">
    <property type="entry name" value="Ribonuclease H-like"/>
    <property type="match status" value="1"/>
</dbReference>
<evidence type="ECO:0000313" key="3">
    <source>
        <dbReference type="EMBL" id="KAK9736839.1"/>
    </source>
</evidence>